<reference evidence="1 2" key="1">
    <citation type="submission" date="2020-07" db="EMBL/GenBank/DDBJ databases">
        <title>Sequencing the genomes of 1000 actinobacteria strains.</title>
        <authorList>
            <person name="Klenk H.-P."/>
        </authorList>
    </citation>
    <scope>NUCLEOTIDE SEQUENCE [LARGE SCALE GENOMIC DNA]</scope>
    <source>
        <strain evidence="1 2">DSM 21349</strain>
    </source>
</reference>
<sequence length="123" mass="13748">MPTYVAPPGWPGLVRPPDAPDWERTAQNWLLDICPPEYRSYPALRNHLVVLARFAVLHVEAQQAAVRRGLSEARADLREVAQLDVVDAAVATWQAEDARLSGVRRSAGLVEEALRGRRFIARL</sequence>
<keyword evidence="2" id="KW-1185">Reference proteome</keyword>
<dbReference type="AlphaFoldDB" id="A0A7W3J009"/>
<dbReference type="RefSeq" id="WP_182538899.1">
    <property type="nucleotide sequence ID" value="NZ_JACGXA010000001.1"/>
</dbReference>
<gene>
    <name evidence="1" type="ORF">FB382_002053</name>
</gene>
<organism evidence="1 2">
    <name type="scientific">Nocardioides ginsengisegetis</name>
    <dbReference type="NCBI Taxonomy" id="661491"/>
    <lineage>
        <taxon>Bacteria</taxon>
        <taxon>Bacillati</taxon>
        <taxon>Actinomycetota</taxon>
        <taxon>Actinomycetes</taxon>
        <taxon>Propionibacteriales</taxon>
        <taxon>Nocardioidaceae</taxon>
        <taxon>Nocardioides</taxon>
    </lineage>
</organism>
<evidence type="ECO:0000313" key="1">
    <source>
        <dbReference type="EMBL" id="MBA8803762.1"/>
    </source>
</evidence>
<dbReference type="Proteomes" id="UP000580910">
    <property type="component" value="Unassembled WGS sequence"/>
</dbReference>
<proteinExistence type="predicted"/>
<comment type="caution">
    <text evidence="1">The sequence shown here is derived from an EMBL/GenBank/DDBJ whole genome shotgun (WGS) entry which is preliminary data.</text>
</comment>
<name>A0A7W3J009_9ACTN</name>
<dbReference type="EMBL" id="JACGXA010000001">
    <property type="protein sequence ID" value="MBA8803762.1"/>
    <property type="molecule type" value="Genomic_DNA"/>
</dbReference>
<evidence type="ECO:0000313" key="2">
    <source>
        <dbReference type="Proteomes" id="UP000580910"/>
    </source>
</evidence>
<protein>
    <submittedName>
        <fullName evidence="1">Uncharacterized protein</fullName>
    </submittedName>
</protein>
<accession>A0A7W3J009</accession>